<dbReference type="EMBL" id="KN836712">
    <property type="protein sequence ID" value="KIK31720.1"/>
    <property type="molecule type" value="Genomic_DNA"/>
</dbReference>
<name>A0A0C9Z2N5_9AGAM</name>
<proteinExistence type="predicted"/>
<dbReference type="HOGENOM" id="CLU_2723876_0_0_1"/>
<gene>
    <name evidence="1" type="ORF">CY34DRAFT_19636</name>
</gene>
<dbReference type="Proteomes" id="UP000054485">
    <property type="component" value="Unassembled WGS sequence"/>
</dbReference>
<protein>
    <submittedName>
        <fullName evidence="1">Uncharacterized protein</fullName>
    </submittedName>
</protein>
<keyword evidence="2" id="KW-1185">Reference proteome</keyword>
<dbReference type="InParanoid" id="A0A0C9Z2N5"/>
<evidence type="ECO:0000313" key="2">
    <source>
        <dbReference type="Proteomes" id="UP000054485"/>
    </source>
</evidence>
<dbReference type="OrthoDB" id="2634476at2759"/>
<accession>A0A0C9Z2N5</accession>
<evidence type="ECO:0000313" key="1">
    <source>
        <dbReference type="EMBL" id="KIK31720.1"/>
    </source>
</evidence>
<reference evidence="1 2" key="1">
    <citation type="submission" date="2014-04" db="EMBL/GenBank/DDBJ databases">
        <authorList>
            <consortium name="DOE Joint Genome Institute"/>
            <person name="Kuo A."/>
            <person name="Ruytinx J."/>
            <person name="Rineau F."/>
            <person name="Colpaert J."/>
            <person name="Kohler A."/>
            <person name="Nagy L.G."/>
            <person name="Floudas D."/>
            <person name="Copeland A."/>
            <person name="Barry K.W."/>
            <person name="Cichocki N."/>
            <person name="Veneault-Fourrey C."/>
            <person name="LaButti K."/>
            <person name="Lindquist E.A."/>
            <person name="Lipzen A."/>
            <person name="Lundell T."/>
            <person name="Morin E."/>
            <person name="Murat C."/>
            <person name="Sun H."/>
            <person name="Tunlid A."/>
            <person name="Henrissat B."/>
            <person name="Grigoriev I.V."/>
            <person name="Hibbett D.S."/>
            <person name="Martin F."/>
            <person name="Nordberg H.P."/>
            <person name="Cantor M.N."/>
            <person name="Hua S.X."/>
        </authorList>
    </citation>
    <scope>NUCLEOTIDE SEQUENCE [LARGE SCALE GENOMIC DNA]</scope>
    <source>
        <strain evidence="1 2">UH-Slu-Lm8-n1</strain>
    </source>
</reference>
<organism evidence="1 2">
    <name type="scientific">Suillus luteus UH-Slu-Lm8-n1</name>
    <dbReference type="NCBI Taxonomy" id="930992"/>
    <lineage>
        <taxon>Eukaryota</taxon>
        <taxon>Fungi</taxon>
        <taxon>Dikarya</taxon>
        <taxon>Basidiomycota</taxon>
        <taxon>Agaricomycotina</taxon>
        <taxon>Agaricomycetes</taxon>
        <taxon>Agaricomycetidae</taxon>
        <taxon>Boletales</taxon>
        <taxon>Suillineae</taxon>
        <taxon>Suillaceae</taxon>
        <taxon>Suillus</taxon>
    </lineage>
</organism>
<sequence>MSKLNAYHERSPMYMDRLRKDLWMELGESCRYLTRQQEGDSDSELDFDAMEEYARSTGTGTATHSATTSAIM</sequence>
<reference evidence="2" key="2">
    <citation type="submission" date="2015-01" db="EMBL/GenBank/DDBJ databases">
        <title>Evolutionary Origins and Diversification of the Mycorrhizal Mutualists.</title>
        <authorList>
            <consortium name="DOE Joint Genome Institute"/>
            <consortium name="Mycorrhizal Genomics Consortium"/>
            <person name="Kohler A."/>
            <person name="Kuo A."/>
            <person name="Nagy L.G."/>
            <person name="Floudas D."/>
            <person name="Copeland A."/>
            <person name="Barry K.W."/>
            <person name="Cichocki N."/>
            <person name="Veneault-Fourrey C."/>
            <person name="LaButti K."/>
            <person name="Lindquist E.A."/>
            <person name="Lipzen A."/>
            <person name="Lundell T."/>
            <person name="Morin E."/>
            <person name="Murat C."/>
            <person name="Riley R."/>
            <person name="Ohm R."/>
            <person name="Sun H."/>
            <person name="Tunlid A."/>
            <person name="Henrissat B."/>
            <person name="Grigoriev I.V."/>
            <person name="Hibbett D.S."/>
            <person name="Martin F."/>
        </authorList>
    </citation>
    <scope>NUCLEOTIDE SEQUENCE [LARGE SCALE GENOMIC DNA]</scope>
    <source>
        <strain evidence="2">UH-Slu-Lm8-n1</strain>
    </source>
</reference>
<dbReference type="AlphaFoldDB" id="A0A0C9Z2N5"/>